<dbReference type="GO" id="GO:0090729">
    <property type="term" value="F:toxin activity"/>
    <property type="evidence" value="ECO:0007669"/>
    <property type="project" value="UniProtKB-KW"/>
</dbReference>
<dbReference type="HAMAP" id="MF_00265">
    <property type="entry name" value="VapC_Nob1"/>
    <property type="match status" value="1"/>
</dbReference>
<comment type="caution">
    <text evidence="10">The sequence shown here is derived from an EMBL/GenBank/DDBJ whole genome shotgun (WGS) entry which is preliminary data.</text>
</comment>
<evidence type="ECO:0000256" key="1">
    <source>
        <dbReference type="ARBA" id="ARBA00001946"/>
    </source>
</evidence>
<comment type="similarity">
    <text evidence="7 8">Belongs to the PINc/VapC protein family.</text>
</comment>
<dbReference type="RefSeq" id="WP_143124725.1">
    <property type="nucleotide sequence ID" value="NZ_VJMG01000018.1"/>
</dbReference>
<dbReference type="InterPro" id="IPR029060">
    <property type="entry name" value="PIN-like_dom_sf"/>
</dbReference>
<protein>
    <recommendedName>
        <fullName evidence="8">Ribonuclease VapC</fullName>
        <shortName evidence="8">RNase VapC</shortName>
        <ecNumber evidence="8">3.1.-.-</ecNumber>
    </recommendedName>
    <alternativeName>
        <fullName evidence="8">Toxin VapC</fullName>
    </alternativeName>
</protein>
<keyword evidence="8" id="KW-0800">Toxin</keyword>
<dbReference type="Gene3D" id="3.40.50.1010">
    <property type="entry name" value="5'-nuclease"/>
    <property type="match status" value="1"/>
</dbReference>
<name>A0A549TCP4_9HYPH</name>
<feature type="binding site" evidence="8">
    <location>
        <position position="5"/>
    </location>
    <ligand>
        <name>Mg(2+)</name>
        <dbReference type="ChEBI" id="CHEBI:18420"/>
    </ligand>
</feature>
<evidence type="ECO:0000256" key="3">
    <source>
        <dbReference type="ARBA" id="ARBA00022722"/>
    </source>
</evidence>
<accession>A0A549TCP4</accession>
<dbReference type="EC" id="3.1.-.-" evidence="8"/>
<keyword evidence="2 8" id="KW-1277">Toxin-antitoxin system</keyword>
<dbReference type="AlphaFoldDB" id="A0A549TCP4"/>
<dbReference type="EMBL" id="VJMG01000018">
    <property type="protein sequence ID" value="TRL39690.1"/>
    <property type="molecule type" value="Genomic_DNA"/>
</dbReference>
<evidence type="ECO:0000256" key="8">
    <source>
        <dbReference type="HAMAP-Rule" id="MF_00265"/>
    </source>
</evidence>
<dbReference type="GO" id="GO:0000287">
    <property type="term" value="F:magnesium ion binding"/>
    <property type="evidence" value="ECO:0007669"/>
    <property type="project" value="UniProtKB-UniRule"/>
</dbReference>
<dbReference type="GO" id="GO:0004540">
    <property type="term" value="F:RNA nuclease activity"/>
    <property type="evidence" value="ECO:0007669"/>
    <property type="project" value="InterPro"/>
</dbReference>
<comment type="cofactor">
    <cofactor evidence="1 8">
        <name>Mg(2+)</name>
        <dbReference type="ChEBI" id="CHEBI:18420"/>
    </cofactor>
</comment>
<evidence type="ECO:0000313" key="11">
    <source>
        <dbReference type="Proteomes" id="UP000316801"/>
    </source>
</evidence>
<evidence type="ECO:0000256" key="4">
    <source>
        <dbReference type="ARBA" id="ARBA00022723"/>
    </source>
</evidence>
<dbReference type="CDD" id="cd09871">
    <property type="entry name" value="PIN_MtVapC28-VapC30-like"/>
    <property type="match status" value="1"/>
</dbReference>
<dbReference type="InterPro" id="IPR002716">
    <property type="entry name" value="PIN_dom"/>
</dbReference>
<organism evidence="10 11">
    <name type="scientific">Rhizobium straminoryzae</name>
    <dbReference type="NCBI Taxonomy" id="1387186"/>
    <lineage>
        <taxon>Bacteria</taxon>
        <taxon>Pseudomonadati</taxon>
        <taxon>Pseudomonadota</taxon>
        <taxon>Alphaproteobacteria</taxon>
        <taxon>Hyphomicrobiales</taxon>
        <taxon>Rhizobiaceae</taxon>
        <taxon>Rhizobium/Agrobacterium group</taxon>
        <taxon>Rhizobium</taxon>
    </lineage>
</organism>
<dbReference type="InterPro" id="IPR022907">
    <property type="entry name" value="VapC_family"/>
</dbReference>
<keyword evidence="4 8" id="KW-0479">Metal-binding</keyword>
<dbReference type="PANTHER" id="PTHR33653">
    <property type="entry name" value="RIBONUCLEASE VAPC2"/>
    <property type="match status" value="1"/>
</dbReference>
<evidence type="ECO:0000259" key="9">
    <source>
        <dbReference type="Pfam" id="PF01850"/>
    </source>
</evidence>
<keyword evidence="11" id="KW-1185">Reference proteome</keyword>
<keyword evidence="3 8" id="KW-0540">Nuclease</keyword>
<keyword evidence="6 8" id="KW-0460">Magnesium</keyword>
<comment type="function">
    <text evidence="8">Toxic component of a toxin-antitoxin (TA) system. An RNase.</text>
</comment>
<dbReference type="Proteomes" id="UP000316801">
    <property type="component" value="Unassembled WGS sequence"/>
</dbReference>
<feature type="domain" description="PIN" evidence="9">
    <location>
        <begin position="2"/>
        <end position="121"/>
    </location>
</feature>
<keyword evidence="5 8" id="KW-0378">Hydrolase</keyword>
<feature type="binding site" evidence="8">
    <location>
        <position position="97"/>
    </location>
    <ligand>
        <name>Mg(2+)</name>
        <dbReference type="ChEBI" id="CHEBI:18420"/>
    </ligand>
</feature>
<reference evidence="10 11" key="1">
    <citation type="submission" date="2019-07" db="EMBL/GenBank/DDBJ databases">
        <title>Ln-dependent methylotrophs.</title>
        <authorList>
            <person name="Tani A."/>
        </authorList>
    </citation>
    <scope>NUCLEOTIDE SEQUENCE [LARGE SCALE GENOMIC DNA]</scope>
    <source>
        <strain evidence="10 11">SM12</strain>
    </source>
</reference>
<gene>
    <name evidence="8" type="primary">vapC</name>
    <name evidence="10" type="ORF">FNA46_08270</name>
</gene>
<evidence type="ECO:0000256" key="5">
    <source>
        <dbReference type="ARBA" id="ARBA00022801"/>
    </source>
</evidence>
<proteinExistence type="inferred from homology"/>
<evidence type="ECO:0000313" key="10">
    <source>
        <dbReference type="EMBL" id="TRL39690.1"/>
    </source>
</evidence>
<dbReference type="SUPFAM" id="SSF88723">
    <property type="entry name" value="PIN domain-like"/>
    <property type="match status" value="1"/>
</dbReference>
<dbReference type="InterPro" id="IPR050556">
    <property type="entry name" value="Type_II_TA_system_RNase"/>
</dbReference>
<evidence type="ECO:0000256" key="6">
    <source>
        <dbReference type="ARBA" id="ARBA00022842"/>
    </source>
</evidence>
<sequence>MIVVDTSALIAILKTEDQAAACEAALNRATTCLISAATLTEALIVSARRRFDAEMKELLSLFSPEVIDVTTARAEQAADAYRRFGKNFHPASLNFGDCFAYATAREFGCPLPYIGEDFAQTDLVSALSVAQP</sequence>
<evidence type="ECO:0000256" key="2">
    <source>
        <dbReference type="ARBA" id="ARBA00022649"/>
    </source>
</evidence>
<evidence type="ECO:0000256" key="7">
    <source>
        <dbReference type="ARBA" id="ARBA00038093"/>
    </source>
</evidence>
<dbReference type="PANTHER" id="PTHR33653:SF1">
    <property type="entry name" value="RIBONUCLEASE VAPC2"/>
    <property type="match status" value="1"/>
</dbReference>
<dbReference type="GO" id="GO:0016787">
    <property type="term" value="F:hydrolase activity"/>
    <property type="evidence" value="ECO:0007669"/>
    <property type="project" value="UniProtKB-KW"/>
</dbReference>
<dbReference type="Pfam" id="PF01850">
    <property type="entry name" value="PIN"/>
    <property type="match status" value="1"/>
</dbReference>